<sequence length="390" mass="42742">VSVLLLFVPSVAAANDLPRPPTNGDSASCRNDFRSVKVKRWINGVENEGIEGLSADFGSTLPTQAKEAHRYSATFTNPLDSCVSSSSKLSGSIALALRGDCAFTTKAEVAQAGGAVGLVVINDDEDLVQMACGNETSFDISIPVIIISKSSGEELKKFMDKGAKVELLLYSPNWPILDYSVIFLWLMAVGTVVSASLWPEITRSERSNEYYNEVPHYQTELYSLADEEEKETFHVTAKSAVIFVITSSSFLLLLYFFMSSWFIWLLIVLFCIGGIEGMHSCIVSLALSKCRGCGQKTVNLPVIGEISIFSLLVLIACTIFTIIWASNHKASYSWVGQDVLGICMMITVLQLAQLPNIKVSTVLLCCAFIYDVFWVFLSPLIFHDSVMIAV</sequence>
<keyword evidence="5 12" id="KW-0812">Transmembrane</keyword>
<accession>S8CJE0</accession>
<keyword evidence="9 12" id="KW-1133">Transmembrane helix</keyword>
<organism evidence="14 15">
    <name type="scientific">Genlisea aurea</name>
    <dbReference type="NCBI Taxonomy" id="192259"/>
    <lineage>
        <taxon>Eukaryota</taxon>
        <taxon>Viridiplantae</taxon>
        <taxon>Streptophyta</taxon>
        <taxon>Embryophyta</taxon>
        <taxon>Tracheophyta</taxon>
        <taxon>Spermatophyta</taxon>
        <taxon>Magnoliopsida</taxon>
        <taxon>eudicotyledons</taxon>
        <taxon>Gunneridae</taxon>
        <taxon>Pentapetalae</taxon>
        <taxon>asterids</taxon>
        <taxon>lamiids</taxon>
        <taxon>Lamiales</taxon>
        <taxon>Lentibulariaceae</taxon>
        <taxon>Genlisea</taxon>
    </lineage>
</organism>
<dbReference type="GO" id="GO:0042500">
    <property type="term" value="F:aspartic endopeptidase activity, intramembrane cleaving"/>
    <property type="evidence" value="ECO:0007669"/>
    <property type="project" value="InterPro"/>
</dbReference>
<name>S8CJE0_9LAMI</name>
<evidence type="ECO:0000256" key="10">
    <source>
        <dbReference type="ARBA" id="ARBA00023136"/>
    </source>
</evidence>
<comment type="subcellular location">
    <subcellularLocation>
        <location evidence="2">Endosome membrane</location>
        <topology evidence="2">Multi-pass membrane protein</topology>
    </subcellularLocation>
</comment>
<dbReference type="InterPro" id="IPR003137">
    <property type="entry name" value="PA_domain"/>
</dbReference>
<feature type="transmembrane region" description="Helical" evidence="12">
    <location>
        <begin position="263"/>
        <end position="288"/>
    </location>
</feature>
<feature type="transmembrane region" description="Helical" evidence="12">
    <location>
        <begin position="331"/>
        <end position="349"/>
    </location>
</feature>
<dbReference type="SMART" id="SM00730">
    <property type="entry name" value="PSN"/>
    <property type="match status" value="1"/>
</dbReference>
<dbReference type="GO" id="GO:0030660">
    <property type="term" value="C:Golgi-associated vesicle membrane"/>
    <property type="evidence" value="ECO:0007669"/>
    <property type="project" value="TreeGrafter"/>
</dbReference>
<dbReference type="GO" id="GO:0098554">
    <property type="term" value="C:cytoplasmic side of endoplasmic reticulum membrane"/>
    <property type="evidence" value="ECO:0007669"/>
    <property type="project" value="TreeGrafter"/>
</dbReference>
<evidence type="ECO:0000256" key="4">
    <source>
        <dbReference type="ARBA" id="ARBA00022670"/>
    </source>
</evidence>
<dbReference type="Gene3D" id="3.50.30.30">
    <property type="match status" value="1"/>
</dbReference>
<dbReference type="InterPro" id="IPR007369">
    <property type="entry name" value="Peptidase_A22B_SPP"/>
</dbReference>
<evidence type="ECO:0000256" key="11">
    <source>
        <dbReference type="ARBA" id="ARBA00023180"/>
    </source>
</evidence>
<comment type="similarity">
    <text evidence="3">Belongs to the peptidase A22B family.</text>
</comment>
<reference evidence="14 15" key="1">
    <citation type="journal article" date="2013" name="BMC Genomics">
        <title>The miniature genome of a carnivorous plant Genlisea aurea contains a low number of genes and short non-coding sequences.</title>
        <authorList>
            <person name="Leushkin E.V."/>
            <person name="Sutormin R.A."/>
            <person name="Nabieva E.R."/>
            <person name="Penin A.A."/>
            <person name="Kondrashov A.S."/>
            <person name="Logacheva M.D."/>
        </authorList>
    </citation>
    <scope>NUCLEOTIDE SEQUENCE [LARGE SCALE GENOMIC DNA]</scope>
</reference>
<feature type="transmembrane region" description="Helical" evidence="12">
    <location>
        <begin position="179"/>
        <end position="198"/>
    </location>
</feature>
<keyword evidence="11" id="KW-0325">Glycoprotein</keyword>
<dbReference type="Pfam" id="PF04258">
    <property type="entry name" value="Peptidase_A22B"/>
    <property type="match status" value="1"/>
</dbReference>
<evidence type="ECO:0000256" key="5">
    <source>
        <dbReference type="ARBA" id="ARBA00022692"/>
    </source>
</evidence>
<evidence type="ECO:0000256" key="2">
    <source>
        <dbReference type="ARBA" id="ARBA00004337"/>
    </source>
</evidence>
<evidence type="ECO:0000256" key="1">
    <source>
        <dbReference type="ARBA" id="ARBA00003012"/>
    </source>
</evidence>
<proteinExistence type="inferred from homology"/>
<dbReference type="GO" id="GO:0010008">
    <property type="term" value="C:endosome membrane"/>
    <property type="evidence" value="ECO:0007669"/>
    <property type="project" value="UniProtKB-SubCell"/>
</dbReference>
<evidence type="ECO:0000256" key="7">
    <source>
        <dbReference type="ARBA" id="ARBA00022753"/>
    </source>
</evidence>
<evidence type="ECO:0000256" key="3">
    <source>
        <dbReference type="ARBA" id="ARBA00006859"/>
    </source>
</evidence>
<evidence type="ECO:0000259" key="13">
    <source>
        <dbReference type="Pfam" id="PF02225"/>
    </source>
</evidence>
<evidence type="ECO:0000256" key="8">
    <source>
        <dbReference type="ARBA" id="ARBA00022801"/>
    </source>
</evidence>
<keyword evidence="6" id="KW-0732">Signal</keyword>
<evidence type="ECO:0000256" key="12">
    <source>
        <dbReference type="SAM" id="Phobius"/>
    </source>
</evidence>
<feature type="non-terminal residue" evidence="14">
    <location>
        <position position="1"/>
    </location>
</feature>
<keyword evidence="7" id="KW-0967">Endosome</keyword>
<keyword evidence="10 12" id="KW-0472">Membrane</keyword>
<dbReference type="GO" id="GO:0033619">
    <property type="term" value="P:membrane protein proteolysis"/>
    <property type="evidence" value="ECO:0007669"/>
    <property type="project" value="TreeGrafter"/>
</dbReference>
<comment type="caution">
    <text evidence="14">The sequence shown here is derived from an EMBL/GenBank/DDBJ whole genome shotgun (WGS) entry which is preliminary data.</text>
</comment>
<evidence type="ECO:0000256" key="9">
    <source>
        <dbReference type="ARBA" id="ARBA00022989"/>
    </source>
</evidence>
<keyword evidence="15" id="KW-1185">Reference proteome</keyword>
<evidence type="ECO:0000256" key="6">
    <source>
        <dbReference type="ARBA" id="ARBA00022729"/>
    </source>
</evidence>
<dbReference type="PANTHER" id="PTHR12174:SF90">
    <property type="entry name" value="SIGNAL PEPTIDE PEPTIDASE-LIKE 3"/>
    <property type="match status" value="1"/>
</dbReference>
<protein>
    <recommendedName>
        <fullName evidence="13">PA domain-containing protein</fullName>
    </recommendedName>
</protein>
<dbReference type="Pfam" id="PF02225">
    <property type="entry name" value="PA"/>
    <property type="match status" value="1"/>
</dbReference>
<dbReference type="InterPro" id="IPR046450">
    <property type="entry name" value="PA_dom_sf"/>
</dbReference>
<comment type="function">
    <text evidence="1">Intramembrane-cleaving aspartic protease (I-CLiP) that cleaves type II membrane signal peptides in the hydrophobic plane of the membrane.</text>
</comment>
<feature type="transmembrane region" description="Helical" evidence="12">
    <location>
        <begin position="300"/>
        <end position="325"/>
    </location>
</feature>
<feature type="transmembrane region" description="Helical" evidence="12">
    <location>
        <begin position="361"/>
        <end position="382"/>
    </location>
</feature>
<keyword evidence="4" id="KW-0645">Protease</keyword>
<evidence type="ECO:0000313" key="15">
    <source>
        <dbReference type="Proteomes" id="UP000015453"/>
    </source>
</evidence>
<dbReference type="SUPFAM" id="SSF52025">
    <property type="entry name" value="PA domain"/>
    <property type="match status" value="1"/>
</dbReference>
<evidence type="ECO:0000313" key="14">
    <source>
        <dbReference type="EMBL" id="EPS67149.1"/>
    </source>
</evidence>
<dbReference type="PANTHER" id="PTHR12174">
    <property type="entry name" value="SIGNAL PEPTIDE PEPTIDASE"/>
    <property type="match status" value="1"/>
</dbReference>
<feature type="non-terminal residue" evidence="14">
    <location>
        <position position="390"/>
    </location>
</feature>
<dbReference type="Proteomes" id="UP000015453">
    <property type="component" value="Unassembled WGS sequence"/>
</dbReference>
<dbReference type="AlphaFoldDB" id="S8CJE0"/>
<dbReference type="OrthoDB" id="29661at2759"/>
<feature type="transmembrane region" description="Helical" evidence="12">
    <location>
        <begin position="240"/>
        <end position="257"/>
    </location>
</feature>
<dbReference type="InterPro" id="IPR006639">
    <property type="entry name" value="Preselin/SPP"/>
</dbReference>
<dbReference type="GO" id="GO:0098553">
    <property type="term" value="C:lumenal side of endoplasmic reticulum membrane"/>
    <property type="evidence" value="ECO:0007669"/>
    <property type="project" value="TreeGrafter"/>
</dbReference>
<dbReference type="EMBL" id="AUSU01003272">
    <property type="protein sequence ID" value="EPS67149.1"/>
    <property type="molecule type" value="Genomic_DNA"/>
</dbReference>
<dbReference type="FunFam" id="3.50.30.30:FF:000007">
    <property type="entry name" value="Signal peptide peptidase-like 3"/>
    <property type="match status" value="1"/>
</dbReference>
<keyword evidence="8" id="KW-0378">Hydrolase</keyword>
<feature type="domain" description="PA" evidence="13">
    <location>
        <begin position="82"/>
        <end position="155"/>
    </location>
</feature>
<gene>
    <name evidence="14" type="ORF">M569_07625</name>
</gene>
<dbReference type="GO" id="GO:0005765">
    <property type="term" value="C:lysosomal membrane"/>
    <property type="evidence" value="ECO:0007669"/>
    <property type="project" value="TreeGrafter"/>
</dbReference>